<proteinExistence type="predicted"/>
<evidence type="ECO:0000259" key="1">
    <source>
        <dbReference type="Pfam" id="PF01323"/>
    </source>
</evidence>
<dbReference type="InterPro" id="IPR001853">
    <property type="entry name" value="DSBA-like_thioredoxin_dom"/>
</dbReference>
<dbReference type="GO" id="GO:0016853">
    <property type="term" value="F:isomerase activity"/>
    <property type="evidence" value="ECO:0007669"/>
    <property type="project" value="UniProtKB-KW"/>
</dbReference>
<dbReference type="AlphaFoldDB" id="L0G4Y0"/>
<evidence type="ECO:0000313" key="3">
    <source>
        <dbReference type="Proteomes" id="UP000010796"/>
    </source>
</evidence>
<sequence>MMKIEIWSDIMCPFCYIGKRRLEAALAEFPHKDDVEVVWKSFLLNPDMKTDLDKSIAQYLAETKGWTVEQAEEAGNQVTEMAKEDGLEYHFDKVVVANGRVAHRLLQYAKTEGKGDAMKERLFKAYFTEGAHTADPDTLVKLAVEVGLDASKARESLDSKEFDLLVTQDIYESHQLGVRGVPFFVLNEKYGVSGAQPKETFAQALETSWKDYAQEKPTVQDLSGDGDGAACDVDGNC</sequence>
<dbReference type="InterPro" id="IPR036249">
    <property type="entry name" value="Thioredoxin-like_sf"/>
</dbReference>
<dbReference type="HOGENOM" id="CLU_069253_0_2_10"/>
<dbReference type="eggNOG" id="COG2761">
    <property type="taxonomic scope" value="Bacteria"/>
</dbReference>
<dbReference type="PATRIC" id="fig|926556.3.peg.4040"/>
<organism evidence="2 3">
    <name type="scientific">Echinicola vietnamensis (strain DSM 17526 / LMG 23754 / KMM 6221)</name>
    <dbReference type="NCBI Taxonomy" id="926556"/>
    <lineage>
        <taxon>Bacteria</taxon>
        <taxon>Pseudomonadati</taxon>
        <taxon>Bacteroidota</taxon>
        <taxon>Cytophagia</taxon>
        <taxon>Cytophagales</taxon>
        <taxon>Cyclobacteriaceae</taxon>
        <taxon>Echinicola</taxon>
    </lineage>
</organism>
<dbReference type="STRING" id="926556.Echvi_3839"/>
<evidence type="ECO:0000313" key="2">
    <source>
        <dbReference type="EMBL" id="AGA80051.1"/>
    </source>
</evidence>
<dbReference type="EMBL" id="CP003346">
    <property type="protein sequence ID" value="AGA80051.1"/>
    <property type="molecule type" value="Genomic_DNA"/>
</dbReference>
<accession>L0G4Y0</accession>
<dbReference type="Proteomes" id="UP000010796">
    <property type="component" value="Chromosome"/>
</dbReference>
<dbReference type="GO" id="GO:0016491">
    <property type="term" value="F:oxidoreductase activity"/>
    <property type="evidence" value="ECO:0007669"/>
    <property type="project" value="InterPro"/>
</dbReference>
<dbReference type="PANTHER" id="PTHR13887">
    <property type="entry name" value="GLUTATHIONE S-TRANSFERASE KAPPA"/>
    <property type="match status" value="1"/>
</dbReference>
<keyword evidence="2" id="KW-0413">Isomerase</keyword>
<feature type="domain" description="DSBA-like thioredoxin" evidence="1">
    <location>
        <begin position="4"/>
        <end position="205"/>
    </location>
</feature>
<name>L0G4Y0_ECHVK</name>
<dbReference type="SUPFAM" id="SSF52833">
    <property type="entry name" value="Thioredoxin-like"/>
    <property type="match status" value="1"/>
</dbReference>
<keyword evidence="3" id="KW-1185">Reference proteome</keyword>
<dbReference type="PANTHER" id="PTHR13887:SF41">
    <property type="entry name" value="THIOREDOXIN SUPERFAMILY PROTEIN"/>
    <property type="match status" value="1"/>
</dbReference>
<dbReference type="CDD" id="cd03024">
    <property type="entry name" value="DsbA_FrnE"/>
    <property type="match status" value="1"/>
</dbReference>
<reference evidence="3" key="1">
    <citation type="submission" date="2012-02" db="EMBL/GenBank/DDBJ databases">
        <title>The complete genome of Echinicola vietnamensis DSM 17526.</title>
        <authorList>
            <person name="Lucas S."/>
            <person name="Copeland A."/>
            <person name="Lapidus A."/>
            <person name="Glavina del Rio T."/>
            <person name="Dalin E."/>
            <person name="Tice H."/>
            <person name="Bruce D."/>
            <person name="Goodwin L."/>
            <person name="Pitluck S."/>
            <person name="Peters L."/>
            <person name="Ovchinnikova G."/>
            <person name="Teshima H."/>
            <person name="Kyrpides N."/>
            <person name="Mavromatis K."/>
            <person name="Ivanova N."/>
            <person name="Brettin T."/>
            <person name="Detter J.C."/>
            <person name="Han C."/>
            <person name="Larimer F."/>
            <person name="Land M."/>
            <person name="Hauser L."/>
            <person name="Markowitz V."/>
            <person name="Cheng J.-F."/>
            <person name="Hugenholtz P."/>
            <person name="Woyke T."/>
            <person name="Wu D."/>
            <person name="Brambilla E."/>
            <person name="Klenk H.-P."/>
            <person name="Eisen J.A."/>
        </authorList>
    </citation>
    <scope>NUCLEOTIDE SEQUENCE [LARGE SCALE GENOMIC DNA]</scope>
    <source>
        <strain evidence="3">DSM 17526 / LMG 23754 / KMM 6221</strain>
    </source>
</reference>
<dbReference type="Pfam" id="PF01323">
    <property type="entry name" value="DSBA"/>
    <property type="match status" value="1"/>
</dbReference>
<dbReference type="KEGG" id="evi:Echvi_3839"/>
<gene>
    <name evidence="2" type="ordered locus">Echvi_3839</name>
</gene>
<dbReference type="Gene3D" id="3.40.30.10">
    <property type="entry name" value="Glutaredoxin"/>
    <property type="match status" value="1"/>
</dbReference>
<protein>
    <submittedName>
        <fullName evidence="2">Putative dithiol-disulfide isomerase involved in polyketide biosynthesis</fullName>
    </submittedName>
</protein>